<proteinExistence type="predicted"/>
<keyword evidence="3" id="KW-1185">Reference proteome</keyword>
<evidence type="ECO:0000313" key="2">
    <source>
        <dbReference type="EMBL" id="GLF94739.1"/>
    </source>
</evidence>
<gene>
    <name evidence="2" type="ORF">SYYSPA8_10600</name>
</gene>
<accession>A0ABQ5NWH8</accession>
<name>A0ABQ5NWH8_9ACTN</name>
<evidence type="ECO:0000313" key="3">
    <source>
        <dbReference type="Proteomes" id="UP001291653"/>
    </source>
</evidence>
<keyword evidence="1" id="KW-0812">Transmembrane</keyword>
<protein>
    <submittedName>
        <fullName evidence="2">Uncharacterized protein</fullName>
    </submittedName>
</protein>
<keyword evidence="1" id="KW-0472">Membrane</keyword>
<comment type="caution">
    <text evidence="2">The sequence shown here is derived from an EMBL/GenBank/DDBJ whole genome shotgun (WGS) entry which is preliminary data.</text>
</comment>
<dbReference type="EMBL" id="BSBI01000003">
    <property type="protein sequence ID" value="GLF94739.1"/>
    <property type="molecule type" value="Genomic_DNA"/>
</dbReference>
<dbReference type="Proteomes" id="UP001291653">
    <property type="component" value="Unassembled WGS sequence"/>
</dbReference>
<sequence length="33" mass="3515">MRKRLKEGAATAVLVSAYLSIVGLLISAARDQL</sequence>
<keyword evidence="1" id="KW-1133">Transmembrane helix</keyword>
<reference evidence="2 3" key="1">
    <citation type="submission" date="2022-10" db="EMBL/GenBank/DDBJ databases">
        <title>Draft genome sequence of Streptomyces sp. YSPA8.</title>
        <authorList>
            <person name="Moriuchi R."/>
            <person name="Dohra H."/>
            <person name="Yamamura H."/>
            <person name="Kodani S."/>
        </authorList>
    </citation>
    <scope>NUCLEOTIDE SEQUENCE [LARGE SCALE GENOMIC DNA]</scope>
    <source>
        <strain evidence="2 3">YSPA8</strain>
    </source>
</reference>
<evidence type="ECO:0000256" key="1">
    <source>
        <dbReference type="SAM" id="Phobius"/>
    </source>
</evidence>
<feature type="transmembrane region" description="Helical" evidence="1">
    <location>
        <begin position="12"/>
        <end position="29"/>
    </location>
</feature>
<organism evidence="2 3">
    <name type="scientific">Streptomyces yaizuensis</name>
    <dbReference type="NCBI Taxonomy" id="2989713"/>
    <lineage>
        <taxon>Bacteria</taxon>
        <taxon>Bacillati</taxon>
        <taxon>Actinomycetota</taxon>
        <taxon>Actinomycetes</taxon>
        <taxon>Kitasatosporales</taxon>
        <taxon>Streptomycetaceae</taxon>
        <taxon>Streptomyces</taxon>
    </lineage>
</organism>